<evidence type="ECO:0000259" key="7">
    <source>
        <dbReference type="SMART" id="SM01002"/>
    </source>
</evidence>
<dbReference type="PIRSF" id="PIRSF000183">
    <property type="entry name" value="Alanine_dh"/>
    <property type="match status" value="1"/>
</dbReference>
<dbReference type="EC" id="1.4.1.1" evidence="3 6"/>
<dbReference type="RefSeq" id="WP_380702298.1">
    <property type="nucleotide sequence ID" value="NZ_JBHSAP010000007.1"/>
</dbReference>
<evidence type="ECO:0000256" key="2">
    <source>
        <dbReference type="ARBA" id="ARBA00005689"/>
    </source>
</evidence>
<evidence type="ECO:0000313" key="9">
    <source>
        <dbReference type="EMBL" id="MFC4075928.1"/>
    </source>
</evidence>
<evidence type="ECO:0000256" key="6">
    <source>
        <dbReference type="PIRNR" id="PIRNR000183"/>
    </source>
</evidence>
<dbReference type="Pfam" id="PF05222">
    <property type="entry name" value="AlaDh_PNT_N"/>
    <property type="match status" value="1"/>
</dbReference>
<comment type="caution">
    <text evidence="9">The sequence shown here is derived from an EMBL/GenBank/DDBJ whole genome shotgun (WGS) entry which is preliminary data.</text>
</comment>
<dbReference type="InterPro" id="IPR008141">
    <property type="entry name" value="Ala_DH"/>
</dbReference>
<evidence type="ECO:0000313" key="10">
    <source>
        <dbReference type="Proteomes" id="UP001595843"/>
    </source>
</evidence>
<comment type="pathway">
    <text evidence="1">Amino-acid degradation; L-alanine degradation via dehydrogenase pathway; NH(3) and pyruvate from L-alanine: step 1/1.</text>
</comment>
<dbReference type="Proteomes" id="UP001595843">
    <property type="component" value="Unassembled WGS sequence"/>
</dbReference>
<dbReference type="PANTHER" id="PTHR42795">
    <property type="entry name" value="ALANINE DEHYDROGENASE"/>
    <property type="match status" value="1"/>
</dbReference>
<dbReference type="EMBL" id="JBHSAP010000007">
    <property type="protein sequence ID" value="MFC4075928.1"/>
    <property type="molecule type" value="Genomic_DNA"/>
</dbReference>
<evidence type="ECO:0000256" key="5">
    <source>
        <dbReference type="ARBA" id="ARBA00023027"/>
    </source>
</evidence>
<dbReference type="GO" id="GO:0000286">
    <property type="term" value="F:alanine dehydrogenase activity"/>
    <property type="evidence" value="ECO:0007669"/>
    <property type="project" value="UniProtKB-EC"/>
</dbReference>
<sequence length="373" mass="39218">MRIGVPKEVKNWEFRVAITPAGVQALVDAGHEVTIQEGAGEGSGFTDEEYIAAGARTGSAEDAWGAELVLKVKEPVPEETRYFREDMLLFTYLHLAADRPLTEALIQSKTTAVAYETVQWENGALPLLAPMSEVAGRMSVQVGVHCLEKPQGGSGTLLGGVPGVPPASVVIVGGGMVGTQAAKMAVGLGADVTMIDVNSQRLRQLDDLFGGRVRTLMSNRFNIEQAVGGADLVVGAVLIPGTRAPKLVTREMVAKMRPGSVIVDVAVDQGGCVETADKATTHEEPTYTVDGVVHYSVANMPGAVPRTSTLALTNATLPYVLKLAASGLTPKTDPALLRGVNTAHGTLTCQGVADAFEMAYVPVREALFEGVTR</sequence>
<evidence type="ECO:0000259" key="8">
    <source>
        <dbReference type="SMART" id="SM01003"/>
    </source>
</evidence>
<reference evidence="10" key="1">
    <citation type="journal article" date="2019" name="Int. J. Syst. Evol. Microbiol.">
        <title>The Global Catalogue of Microorganisms (GCM) 10K type strain sequencing project: providing services to taxonomists for standard genome sequencing and annotation.</title>
        <authorList>
            <consortium name="The Broad Institute Genomics Platform"/>
            <consortium name="The Broad Institute Genome Sequencing Center for Infectious Disease"/>
            <person name="Wu L."/>
            <person name="Ma J."/>
        </authorList>
    </citation>
    <scope>NUCLEOTIDE SEQUENCE [LARGE SCALE GENOMIC DNA]</scope>
    <source>
        <strain evidence="10">IBRC-M 10813</strain>
    </source>
</reference>
<dbReference type="Pfam" id="PF01262">
    <property type="entry name" value="AlaDh_PNT_C"/>
    <property type="match status" value="1"/>
</dbReference>
<protein>
    <recommendedName>
        <fullName evidence="3 6">Alanine dehydrogenase</fullName>
        <ecNumber evidence="3 6">1.4.1.1</ecNumber>
    </recommendedName>
</protein>
<evidence type="ECO:0000256" key="4">
    <source>
        <dbReference type="ARBA" id="ARBA00023002"/>
    </source>
</evidence>
<dbReference type="SMART" id="SM01003">
    <property type="entry name" value="AlaDh_PNT_N"/>
    <property type="match status" value="1"/>
</dbReference>
<dbReference type="NCBIfam" id="TIGR00518">
    <property type="entry name" value="alaDH"/>
    <property type="match status" value="1"/>
</dbReference>
<keyword evidence="10" id="KW-1185">Reference proteome</keyword>
<gene>
    <name evidence="9" type="primary">ald</name>
    <name evidence="9" type="ORF">ACFOUO_03810</name>
</gene>
<dbReference type="InterPro" id="IPR008143">
    <property type="entry name" value="Ala_DH/PNT_CS2"/>
</dbReference>
<dbReference type="PROSITE" id="PS00837">
    <property type="entry name" value="ALADH_PNT_2"/>
    <property type="match status" value="1"/>
</dbReference>
<dbReference type="InterPro" id="IPR036291">
    <property type="entry name" value="NAD(P)-bd_dom_sf"/>
</dbReference>
<dbReference type="CDD" id="cd05305">
    <property type="entry name" value="L-AlaDH"/>
    <property type="match status" value="1"/>
</dbReference>
<comment type="similarity">
    <text evidence="2 6">Belongs to the AlaDH/PNT family.</text>
</comment>
<dbReference type="SUPFAM" id="SSF52283">
    <property type="entry name" value="Formate/glycerate dehydrogenase catalytic domain-like"/>
    <property type="match status" value="1"/>
</dbReference>
<proteinExistence type="inferred from homology"/>
<feature type="domain" description="Alanine dehydrogenase/pyridine nucleotide transhydrogenase NAD(H)-binding" evidence="7">
    <location>
        <begin position="147"/>
        <end position="296"/>
    </location>
</feature>
<accession>A0ABV8JAN2</accession>
<feature type="domain" description="Alanine dehydrogenase/pyridine nucleotide transhydrogenase N-terminal" evidence="8">
    <location>
        <begin position="4"/>
        <end position="135"/>
    </location>
</feature>
<name>A0ABV8JAN2_9BACL</name>
<comment type="catalytic activity">
    <reaction evidence="6">
        <text>L-alanine + NAD(+) + H2O = pyruvate + NH4(+) + NADH + H(+)</text>
        <dbReference type="Rhea" id="RHEA:18405"/>
        <dbReference type="ChEBI" id="CHEBI:15361"/>
        <dbReference type="ChEBI" id="CHEBI:15377"/>
        <dbReference type="ChEBI" id="CHEBI:15378"/>
        <dbReference type="ChEBI" id="CHEBI:28938"/>
        <dbReference type="ChEBI" id="CHEBI:57540"/>
        <dbReference type="ChEBI" id="CHEBI:57945"/>
        <dbReference type="ChEBI" id="CHEBI:57972"/>
        <dbReference type="EC" id="1.4.1.1"/>
    </reaction>
</comment>
<keyword evidence="5 6" id="KW-0520">NAD</keyword>
<dbReference type="PANTHER" id="PTHR42795:SF1">
    <property type="entry name" value="ALANINE DEHYDROGENASE"/>
    <property type="match status" value="1"/>
</dbReference>
<evidence type="ECO:0000256" key="3">
    <source>
        <dbReference type="ARBA" id="ARBA00012897"/>
    </source>
</evidence>
<dbReference type="Gene3D" id="3.40.50.720">
    <property type="entry name" value="NAD(P)-binding Rossmann-like Domain"/>
    <property type="match status" value="2"/>
</dbReference>
<evidence type="ECO:0000256" key="1">
    <source>
        <dbReference type="ARBA" id="ARBA00005206"/>
    </source>
</evidence>
<dbReference type="SUPFAM" id="SSF51735">
    <property type="entry name" value="NAD(P)-binding Rossmann-fold domains"/>
    <property type="match status" value="1"/>
</dbReference>
<organism evidence="9 10">
    <name type="scientific">Salinithrix halophila</name>
    <dbReference type="NCBI Taxonomy" id="1485204"/>
    <lineage>
        <taxon>Bacteria</taxon>
        <taxon>Bacillati</taxon>
        <taxon>Bacillota</taxon>
        <taxon>Bacilli</taxon>
        <taxon>Bacillales</taxon>
        <taxon>Thermoactinomycetaceae</taxon>
        <taxon>Salinithrix</taxon>
    </lineage>
</organism>
<dbReference type="InterPro" id="IPR007698">
    <property type="entry name" value="AlaDH/PNT_NAD(H)-bd"/>
</dbReference>
<dbReference type="SMART" id="SM01002">
    <property type="entry name" value="AlaDh_PNT_C"/>
    <property type="match status" value="1"/>
</dbReference>
<dbReference type="InterPro" id="IPR007886">
    <property type="entry name" value="AlaDH/PNT_N"/>
</dbReference>
<keyword evidence="4 6" id="KW-0560">Oxidoreductase</keyword>